<dbReference type="PANTHER" id="PTHR21666">
    <property type="entry name" value="PEPTIDASE-RELATED"/>
    <property type="match status" value="1"/>
</dbReference>
<dbReference type="EMBL" id="JAADJT010000002">
    <property type="protein sequence ID" value="NGZ83799.1"/>
    <property type="molecule type" value="Genomic_DNA"/>
</dbReference>
<sequence>MMALHVLLLRWMLGCAGSVLAGLMAWALLAGASRLWPALLSRRLVWLAAHGLVAVAAVLPFLPRGEAFGIVPSLPLSAIGPSLLRDVSPVVSKPGSDRNAGQPASPDPAVRSRAGDGGSGGAGDDGSSGAGDGGSSGAGDGRSGRAGDGGSGGDAVAGVAPLLANLMPPAWILVYIAGLAFALTRLLRARRTWRGLLLAAHPLSPQALLAHGAFNADQLQDIASRRLRVLETAAAISPMLVGSRRPLLLLPLHLRDFTAEQQQMIISHELRHWRRRDPLWLGVSAALQTLFWFNPALPWLRRRLEWALELACDQHVLAGRPQAQRKQYAAALLMQWKAQAALSPAGGVAFGGIDGATVAARVRQMQQNGLPALSRLAVGLVGVAMAAILIAGALLQPAIALDVAAQSTPTAEAQWARSSDAQWVRGSDAQWAHGSDAQSTPAGEAQSARTSDAGSPPPMAFAEGAPDALPAEAGPQTARPAGLAAPRAAAAAVQPQAAWRYPLEKMRVTGFFGVHRDVLATPHKGIDLGAAKGTPVRAVADGVVLAAGPLAENDGRYGNTVIIDHGGRQSLYAHLDSIAVKPGARIAAGQTIGAVGETGFATGPHLHFEARQNGRLLDPADKLAGLDAYATKHALRVRRQQFTAGI</sequence>
<dbReference type="PANTHER" id="PTHR21666:SF289">
    <property type="entry name" value="L-ALA--D-GLU ENDOPEPTIDASE"/>
    <property type="match status" value="1"/>
</dbReference>
<comment type="caution">
    <text evidence="6">The sequence shown here is derived from an EMBL/GenBank/DDBJ whole genome shotgun (WGS) entry which is preliminary data.</text>
</comment>
<keyword evidence="3" id="KW-0472">Membrane</keyword>
<evidence type="ECO:0000313" key="6">
    <source>
        <dbReference type="EMBL" id="NGZ83799.1"/>
    </source>
</evidence>
<name>A0ABX0FGX0_9BURK</name>
<feature type="transmembrane region" description="Helical" evidence="3">
    <location>
        <begin position="6"/>
        <end position="32"/>
    </location>
</feature>
<evidence type="ECO:0000256" key="2">
    <source>
        <dbReference type="SAM" id="MobiDB-lite"/>
    </source>
</evidence>
<dbReference type="Gene3D" id="2.70.70.10">
    <property type="entry name" value="Glucose Permease (Domain IIA)"/>
    <property type="match status" value="1"/>
</dbReference>
<feature type="domain" description="M23ase beta-sheet core" evidence="4">
    <location>
        <begin position="522"/>
        <end position="619"/>
    </location>
</feature>
<evidence type="ECO:0000259" key="5">
    <source>
        <dbReference type="Pfam" id="PF05569"/>
    </source>
</evidence>
<evidence type="ECO:0000259" key="4">
    <source>
        <dbReference type="Pfam" id="PF01551"/>
    </source>
</evidence>
<dbReference type="InterPro" id="IPR011055">
    <property type="entry name" value="Dup_hybrid_motif"/>
</dbReference>
<dbReference type="Pfam" id="PF01551">
    <property type="entry name" value="Peptidase_M23"/>
    <property type="match status" value="1"/>
</dbReference>
<organism evidence="6 7">
    <name type="scientific">Duganella aceris</name>
    <dbReference type="NCBI Taxonomy" id="2703883"/>
    <lineage>
        <taxon>Bacteria</taxon>
        <taxon>Pseudomonadati</taxon>
        <taxon>Pseudomonadota</taxon>
        <taxon>Betaproteobacteria</taxon>
        <taxon>Burkholderiales</taxon>
        <taxon>Oxalobacteraceae</taxon>
        <taxon>Telluria group</taxon>
        <taxon>Duganella</taxon>
    </lineage>
</organism>
<keyword evidence="3" id="KW-0812">Transmembrane</keyword>
<feature type="transmembrane region" description="Helical" evidence="3">
    <location>
        <begin position="44"/>
        <end position="62"/>
    </location>
</feature>
<feature type="region of interest" description="Disordered" evidence="2">
    <location>
        <begin position="416"/>
        <end position="482"/>
    </location>
</feature>
<feature type="compositionally biased region" description="Gly residues" evidence="2">
    <location>
        <begin position="115"/>
        <end position="151"/>
    </location>
</feature>
<dbReference type="InterPro" id="IPR050570">
    <property type="entry name" value="Cell_wall_metabolism_enzyme"/>
</dbReference>
<feature type="domain" description="Peptidase M56" evidence="5">
    <location>
        <begin position="173"/>
        <end position="336"/>
    </location>
</feature>
<keyword evidence="1" id="KW-0732">Signal</keyword>
<dbReference type="InterPro" id="IPR016047">
    <property type="entry name" value="M23ase_b-sheet_dom"/>
</dbReference>
<reference evidence="7" key="2">
    <citation type="submission" date="2023-07" db="EMBL/GenBank/DDBJ databases">
        <title>Duganella aceri sp. nov., isolated from tree sap.</title>
        <authorList>
            <person name="Kim I.S."/>
        </authorList>
    </citation>
    <scope>NUCLEOTIDE SEQUENCE [LARGE SCALE GENOMIC DNA]</scope>
    <source>
        <strain evidence="7">SAP-35</strain>
    </source>
</reference>
<feature type="compositionally biased region" description="Polar residues" evidence="2">
    <location>
        <begin position="436"/>
        <end position="453"/>
    </location>
</feature>
<keyword evidence="3" id="KW-1133">Transmembrane helix</keyword>
<feature type="transmembrane region" description="Helical" evidence="3">
    <location>
        <begin position="372"/>
        <end position="395"/>
    </location>
</feature>
<accession>A0ABX0FGX0</accession>
<keyword evidence="7" id="KW-1185">Reference proteome</keyword>
<dbReference type="SUPFAM" id="SSF51261">
    <property type="entry name" value="Duplicated hybrid motif"/>
    <property type="match status" value="1"/>
</dbReference>
<evidence type="ECO:0000313" key="7">
    <source>
        <dbReference type="Proteomes" id="UP000666369"/>
    </source>
</evidence>
<protein>
    <submittedName>
        <fullName evidence="6">Peptidoglycan DD-metalloendopeptidase family protein</fullName>
    </submittedName>
</protein>
<dbReference type="CDD" id="cd07341">
    <property type="entry name" value="M56_BlaR1_MecR1_like"/>
    <property type="match status" value="1"/>
</dbReference>
<reference evidence="6 7" key="1">
    <citation type="submission" date="2020-01" db="EMBL/GenBank/DDBJ databases">
        <authorList>
            <person name="Lee S.D."/>
        </authorList>
    </citation>
    <scope>NUCLEOTIDE SEQUENCE [LARGE SCALE GENOMIC DNA]</scope>
    <source>
        <strain evidence="6 7">SAP-35</strain>
    </source>
</reference>
<dbReference type="RefSeq" id="WP_166099870.1">
    <property type="nucleotide sequence ID" value="NZ_JAADJT010000002.1"/>
</dbReference>
<gene>
    <name evidence="6" type="ORF">GW587_05950</name>
</gene>
<feature type="region of interest" description="Disordered" evidence="2">
    <location>
        <begin position="90"/>
        <end position="151"/>
    </location>
</feature>
<evidence type="ECO:0000256" key="3">
    <source>
        <dbReference type="SAM" id="Phobius"/>
    </source>
</evidence>
<dbReference type="InterPro" id="IPR008756">
    <property type="entry name" value="Peptidase_M56"/>
</dbReference>
<proteinExistence type="predicted"/>
<dbReference type="Pfam" id="PF05569">
    <property type="entry name" value="Peptidase_M56"/>
    <property type="match status" value="1"/>
</dbReference>
<evidence type="ECO:0000256" key="1">
    <source>
        <dbReference type="ARBA" id="ARBA00022729"/>
    </source>
</evidence>
<dbReference type="CDD" id="cd12797">
    <property type="entry name" value="M23_peptidase"/>
    <property type="match status" value="1"/>
</dbReference>
<dbReference type="Proteomes" id="UP000666369">
    <property type="component" value="Unassembled WGS sequence"/>
</dbReference>
<feature type="transmembrane region" description="Helical" evidence="3">
    <location>
        <begin position="170"/>
        <end position="187"/>
    </location>
</feature>